<feature type="compositionally biased region" description="Basic residues" evidence="2">
    <location>
        <begin position="475"/>
        <end position="485"/>
    </location>
</feature>
<dbReference type="GO" id="GO:0008270">
    <property type="term" value="F:zinc ion binding"/>
    <property type="evidence" value="ECO:0007669"/>
    <property type="project" value="UniProtKB-KW"/>
</dbReference>
<feature type="compositionally biased region" description="Polar residues" evidence="2">
    <location>
        <begin position="1"/>
        <end position="22"/>
    </location>
</feature>
<feature type="domain" description="CCHC-type" evidence="3">
    <location>
        <begin position="276"/>
        <end position="290"/>
    </location>
</feature>
<evidence type="ECO:0000256" key="1">
    <source>
        <dbReference type="PROSITE-ProRule" id="PRU00047"/>
    </source>
</evidence>
<dbReference type="PANTHER" id="PTHR31286:SF133">
    <property type="entry name" value="TA11-LIKE NON-LTR RETROELEMENT PROTEIN-RELATED"/>
    <property type="match status" value="1"/>
</dbReference>
<dbReference type="eggNOG" id="KOG1075">
    <property type="taxonomic scope" value="Eukaryota"/>
</dbReference>
<dbReference type="Gramene" id="ESQ56000">
    <property type="protein sequence ID" value="ESQ56000"/>
    <property type="gene ID" value="EUTSA_v10026798mg"/>
</dbReference>
<feature type="non-terminal residue" evidence="4">
    <location>
        <position position="1"/>
    </location>
</feature>
<dbReference type="KEGG" id="eus:EUTSA_v10026798mg"/>
<evidence type="ECO:0000259" key="3">
    <source>
        <dbReference type="PROSITE" id="PS50158"/>
    </source>
</evidence>
<reference evidence="4 5" key="1">
    <citation type="journal article" date="2013" name="Front. Plant Sci.">
        <title>The Reference Genome of the Halophytic Plant Eutrema salsugineum.</title>
        <authorList>
            <person name="Yang R."/>
            <person name="Jarvis D.E."/>
            <person name="Chen H."/>
            <person name="Beilstein M.A."/>
            <person name="Grimwood J."/>
            <person name="Jenkins J."/>
            <person name="Shu S."/>
            <person name="Prochnik S."/>
            <person name="Xin M."/>
            <person name="Ma C."/>
            <person name="Schmutz J."/>
            <person name="Wing R.A."/>
            <person name="Mitchell-Olds T."/>
            <person name="Schumaker K.S."/>
            <person name="Wang X."/>
        </authorList>
    </citation>
    <scope>NUCLEOTIDE SEQUENCE [LARGE SCALE GENOMIC DNA]</scope>
</reference>
<proteinExistence type="predicted"/>
<evidence type="ECO:0000313" key="5">
    <source>
        <dbReference type="Proteomes" id="UP000030689"/>
    </source>
</evidence>
<feature type="region of interest" description="Disordered" evidence="2">
    <location>
        <begin position="1"/>
        <end position="50"/>
    </location>
</feature>
<sequence length="485" mass="51589">RWTEKTSSPPAMSPGASLQTASEDAHPVESMVRSSQSTPRASLETKTSSSLPLDVNVAVDPSLPLEQVEVSVAEEVFPSSKTVEIALAGQGKESHAVQVPIAPLKGAWAKKLSFSHASVSIPAAPHEVQIDYWPSLSDSQAIRNRKQRISGSSAQQNPIVSMEDDLRFPWAAKMNPVSRNLYRATEPEYLEDGTPKVTLKKIPNILYSIPGISHIASGLGAPMATHKPHLDPILMGEAKILVEVELSKAFPTKIAAGDESGFISMVDVEYAWLPSKCSKCGQLGHKIKRCLQTGTGSQVVATTKEVVTENVSEVGTVMGSDSTSVPINAFQSSISATVTSPEVFLSEPIVLPSSESVSIDPTSTTITEEACLSVQTSKSILETIESPLLEIAQILSFPASARASITVQRESATQAEPCLGSNQFASLVSTDGGEDLIDDDKTPSGKRILRERPVKPSTKAKEMGWQTIGGGGRGNRGRGKRGGRG</sequence>
<dbReference type="AlphaFoldDB" id="V4LZB5"/>
<keyword evidence="1" id="KW-0862">Zinc</keyword>
<dbReference type="InterPro" id="IPR040256">
    <property type="entry name" value="At4g02000-like"/>
</dbReference>
<feature type="compositionally biased region" description="Polar residues" evidence="2">
    <location>
        <begin position="32"/>
        <end position="50"/>
    </location>
</feature>
<dbReference type="EMBL" id="KI517384">
    <property type="protein sequence ID" value="ESQ56000.1"/>
    <property type="molecule type" value="Genomic_DNA"/>
</dbReference>
<name>V4LZB5_EUTSA</name>
<keyword evidence="1" id="KW-0479">Metal-binding</keyword>
<protein>
    <recommendedName>
        <fullName evidence="3">CCHC-type domain-containing protein</fullName>
    </recommendedName>
</protein>
<evidence type="ECO:0000256" key="2">
    <source>
        <dbReference type="SAM" id="MobiDB-lite"/>
    </source>
</evidence>
<gene>
    <name evidence="4" type="ORF">EUTSA_v10026798mg</name>
</gene>
<dbReference type="Proteomes" id="UP000030689">
    <property type="component" value="Unassembled WGS sequence"/>
</dbReference>
<dbReference type="InterPro" id="IPR001878">
    <property type="entry name" value="Znf_CCHC"/>
</dbReference>
<accession>V4LZB5</accession>
<keyword evidence="1" id="KW-0863">Zinc-finger</keyword>
<dbReference type="GO" id="GO:0003676">
    <property type="term" value="F:nucleic acid binding"/>
    <property type="evidence" value="ECO:0007669"/>
    <property type="project" value="InterPro"/>
</dbReference>
<dbReference type="PANTHER" id="PTHR31286">
    <property type="entry name" value="GLYCINE-RICH CELL WALL STRUCTURAL PROTEIN 1.8-LIKE"/>
    <property type="match status" value="1"/>
</dbReference>
<feature type="region of interest" description="Disordered" evidence="2">
    <location>
        <begin position="431"/>
        <end position="485"/>
    </location>
</feature>
<keyword evidence="5" id="KW-1185">Reference proteome</keyword>
<organism evidence="4 5">
    <name type="scientific">Eutrema salsugineum</name>
    <name type="common">Saltwater cress</name>
    <name type="synonym">Sisymbrium salsugineum</name>
    <dbReference type="NCBI Taxonomy" id="72664"/>
    <lineage>
        <taxon>Eukaryota</taxon>
        <taxon>Viridiplantae</taxon>
        <taxon>Streptophyta</taxon>
        <taxon>Embryophyta</taxon>
        <taxon>Tracheophyta</taxon>
        <taxon>Spermatophyta</taxon>
        <taxon>Magnoliopsida</taxon>
        <taxon>eudicotyledons</taxon>
        <taxon>Gunneridae</taxon>
        <taxon>Pentapetalae</taxon>
        <taxon>rosids</taxon>
        <taxon>malvids</taxon>
        <taxon>Brassicales</taxon>
        <taxon>Brassicaceae</taxon>
        <taxon>Eutremeae</taxon>
        <taxon>Eutrema</taxon>
    </lineage>
</organism>
<dbReference type="PROSITE" id="PS50158">
    <property type="entry name" value="ZF_CCHC"/>
    <property type="match status" value="1"/>
</dbReference>
<feature type="compositionally biased region" description="Basic and acidic residues" evidence="2">
    <location>
        <begin position="439"/>
        <end position="462"/>
    </location>
</feature>
<evidence type="ECO:0000313" key="4">
    <source>
        <dbReference type="EMBL" id="ESQ56000.1"/>
    </source>
</evidence>